<evidence type="ECO:0000313" key="2">
    <source>
        <dbReference type="Proteomes" id="UP000411588"/>
    </source>
</evidence>
<accession>A0AB74QHF4</accession>
<sequence length="144" mass="16687">MTIIESVRNFIRKCPHLDEFAKGINIEFLNDNVTSYSIETVPADSILKKFVNGDCIKQFVFIFASIESYGNDILQNIENSDFYEKFAKWIETQNNLGELPELDGLKESLKIEVTTPGYPFQTDIDKAQYQIQLRLKYFEKGEIN</sequence>
<name>A0AB74QHF4_CLODI</name>
<organism evidence="1 2">
    <name type="scientific">Clostridioides difficile</name>
    <name type="common">Peptoclostridium difficile</name>
    <dbReference type="NCBI Taxonomy" id="1496"/>
    <lineage>
        <taxon>Bacteria</taxon>
        <taxon>Bacillati</taxon>
        <taxon>Bacillota</taxon>
        <taxon>Clostridia</taxon>
        <taxon>Peptostreptococcales</taxon>
        <taxon>Peptostreptococcaceae</taxon>
        <taxon>Clostridioides</taxon>
    </lineage>
</organism>
<protein>
    <recommendedName>
        <fullName evidence="3">Chloramphenicol resistance protein</fullName>
    </recommendedName>
</protein>
<dbReference type="RefSeq" id="WP_109277265.1">
    <property type="nucleotide sequence ID" value="NZ_CAADAN010000022.1"/>
</dbReference>
<evidence type="ECO:0008006" key="3">
    <source>
        <dbReference type="Google" id="ProtNLM"/>
    </source>
</evidence>
<dbReference type="EMBL" id="CAADAN010000022">
    <property type="protein sequence ID" value="VFD36270.1"/>
    <property type="molecule type" value="Genomic_DNA"/>
</dbReference>
<dbReference type="AlphaFoldDB" id="A0AB74QHF4"/>
<dbReference type="Proteomes" id="UP000411588">
    <property type="component" value="Unassembled WGS sequence"/>
</dbReference>
<reference evidence="1 2" key="1">
    <citation type="submission" date="2019-02" db="EMBL/GenBank/DDBJ databases">
        <authorList>
            <consortium name="Pathogen Informatics"/>
        </authorList>
    </citation>
    <scope>NUCLEOTIDE SEQUENCE [LARGE SCALE GENOMIC DNA]</scope>
    <source>
        <strain evidence="2">clo34</strain>
    </source>
</reference>
<comment type="caution">
    <text evidence="1">The sequence shown here is derived from an EMBL/GenBank/DDBJ whole genome shotgun (WGS) entry which is preliminary data.</text>
</comment>
<gene>
    <name evidence="1" type="ORF">SAMEA1402399_03921</name>
</gene>
<evidence type="ECO:0000313" key="1">
    <source>
        <dbReference type="EMBL" id="VFD36270.1"/>
    </source>
</evidence>
<proteinExistence type="predicted"/>